<evidence type="ECO:0000313" key="2">
    <source>
        <dbReference type="Proteomes" id="UP000799755"/>
    </source>
</evidence>
<organism evidence="1 2">
    <name type="scientific">Lindgomyces ingoldianus</name>
    <dbReference type="NCBI Taxonomy" id="673940"/>
    <lineage>
        <taxon>Eukaryota</taxon>
        <taxon>Fungi</taxon>
        <taxon>Dikarya</taxon>
        <taxon>Ascomycota</taxon>
        <taxon>Pezizomycotina</taxon>
        <taxon>Dothideomycetes</taxon>
        <taxon>Pleosporomycetidae</taxon>
        <taxon>Pleosporales</taxon>
        <taxon>Lindgomycetaceae</taxon>
        <taxon>Lindgomyces</taxon>
    </lineage>
</organism>
<gene>
    <name evidence="1" type="ORF">BDR25DRAFT_370801</name>
</gene>
<sequence>MRPTSLPTPTMDDPPSSPSVKCDMGMPTGNTDLSLSPVNMDDASPSSPSAVSTLHLSTASTLVLPSLPPTDAVEYHNRCRPFAQTNRFILQKGDKTFMMSDRGARGGYVPMSPTDRPLYHRRYTIDVNTCGWSKQFSRLRFEWAALLEDDCSMPSVPAVEFVLFPGKWVELEPPAFREPILSLPNPCRFQELAQANFSPPIDEEIYLQLDESSLQNDEFHMIVDLQSCSWFRDNILNVALEMLSNQFSCKARRIEIANSMVSQILFRVGYGGDVDNNNFVHYAEEKRRFEDKDWIFFPINDGFASDDSTQVCGSHWSLVAINRPDGLAHYIDSMSNEGNNKQALIGACVAEGLGNILEERYALYIEEYAPDQYADNQCKSDLGPCGPFVVVMIFKYLNLITEHQDEGTEEYIDLSIPESFVSEAWLFNSQRVRLHIREMIAEEQCRQETRRTAAEHDLVALEE</sequence>
<comment type="caution">
    <text evidence="1">The sequence shown here is derived from an EMBL/GenBank/DDBJ whole genome shotgun (WGS) entry which is preliminary data.</text>
</comment>
<keyword evidence="2" id="KW-1185">Reference proteome</keyword>
<proteinExistence type="predicted"/>
<evidence type="ECO:0000313" key="1">
    <source>
        <dbReference type="EMBL" id="KAF2476965.1"/>
    </source>
</evidence>
<dbReference type="EMBL" id="MU003493">
    <property type="protein sequence ID" value="KAF2476965.1"/>
    <property type="molecule type" value="Genomic_DNA"/>
</dbReference>
<name>A0ACB6RE22_9PLEO</name>
<protein>
    <submittedName>
        <fullName evidence="1">Cysteine proteinase</fullName>
    </submittedName>
</protein>
<reference evidence="1" key="1">
    <citation type="journal article" date="2020" name="Stud. Mycol.">
        <title>101 Dothideomycetes genomes: a test case for predicting lifestyles and emergence of pathogens.</title>
        <authorList>
            <person name="Haridas S."/>
            <person name="Albert R."/>
            <person name="Binder M."/>
            <person name="Bloem J."/>
            <person name="Labutti K."/>
            <person name="Salamov A."/>
            <person name="Andreopoulos B."/>
            <person name="Baker S."/>
            <person name="Barry K."/>
            <person name="Bills G."/>
            <person name="Bluhm B."/>
            <person name="Cannon C."/>
            <person name="Castanera R."/>
            <person name="Culley D."/>
            <person name="Daum C."/>
            <person name="Ezra D."/>
            <person name="Gonzalez J."/>
            <person name="Henrissat B."/>
            <person name="Kuo A."/>
            <person name="Liang C."/>
            <person name="Lipzen A."/>
            <person name="Lutzoni F."/>
            <person name="Magnuson J."/>
            <person name="Mondo S."/>
            <person name="Nolan M."/>
            <person name="Ohm R."/>
            <person name="Pangilinan J."/>
            <person name="Park H.-J."/>
            <person name="Ramirez L."/>
            <person name="Alfaro M."/>
            <person name="Sun H."/>
            <person name="Tritt A."/>
            <person name="Yoshinaga Y."/>
            <person name="Zwiers L.-H."/>
            <person name="Turgeon B."/>
            <person name="Goodwin S."/>
            <person name="Spatafora J."/>
            <person name="Crous P."/>
            <person name="Grigoriev I."/>
        </authorList>
    </citation>
    <scope>NUCLEOTIDE SEQUENCE</scope>
    <source>
        <strain evidence="1">ATCC 200398</strain>
    </source>
</reference>
<accession>A0ACB6RE22</accession>
<dbReference type="Proteomes" id="UP000799755">
    <property type="component" value="Unassembled WGS sequence"/>
</dbReference>